<dbReference type="RefSeq" id="WP_072936244.1">
    <property type="nucleotide sequence ID" value="NZ_FQUG01000009.1"/>
</dbReference>
<gene>
    <name evidence="1" type="ORF">SAMN02745190_02132</name>
</gene>
<name>A0A1M4ZVG6_9FIRM</name>
<protein>
    <recommendedName>
        <fullName evidence="3">Biotin-requiring enzyme</fullName>
    </recommendedName>
</protein>
<dbReference type="SUPFAM" id="SSF51230">
    <property type="entry name" value="Single hybrid motif"/>
    <property type="match status" value="1"/>
</dbReference>
<evidence type="ECO:0000313" key="1">
    <source>
        <dbReference type="EMBL" id="SHF21994.1"/>
    </source>
</evidence>
<sequence length="97" mass="10191">MRRIYLAAALLILTAAGGLLWRCMPVPVNAVVGGKVTWVIPKGSEVREGSELVRISTLTGGEIAAARSKTEGTVSEVCVREGDSIVSGAVVVRIDKK</sequence>
<reference evidence="1 2" key="1">
    <citation type="submission" date="2016-11" db="EMBL/GenBank/DDBJ databases">
        <authorList>
            <person name="Jaros S."/>
            <person name="Januszkiewicz K."/>
            <person name="Wedrychowicz H."/>
        </authorList>
    </citation>
    <scope>NUCLEOTIDE SEQUENCE [LARGE SCALE GENOMIC DNA]</scope>
    <source>
        <strain evidence="1 2">DSM 10502</strain>
    </source>
</reference>
<dbReference type="Gene3D" id="2.40.50.100">
    <property type="match status" value="1"/>
</dbReference>
<proteinExistence type="predicted"/>
<dbReference type="STRING" id="1123243.SAMN02745190_02132"/>
<dbReference type="InterPro" id="IPR011053">
    <property type="entry name" value="Single_hybrid_motif"/>
</dbReference>
<dbReference type="AlphaFoldDB" id="A0A1M4ZVG6"/>
<dbReference type="EMBL" id="FQUG01000009">
    <property type="protein sequence ID" value="SHF21994.1"/>
    <property type="molecule type" value="Genomic_DNA"/>
</dbReference>
<dbReference type="Proteomes" id="UP000184404">
    <property type="component" value="Unassembled WGS sequence"/>
</dbReference>
<keyword evidence="2" id="KW-1185">Reference proteome</keyword>
<evidence type="ECO:0000313" key="2">
    <source>
        <dbReference type="Proteomes" id="UP000184404"/>
    </source>
</evidence>
<organism evidence="1 2">
    <name type="scientific">Schwartzia succinivorans DSM 10502</name>
    <dbReference type="NCBI Taxonomy" id="1123243"/>
    <lineage>
        <taxon>Bacteria</taxon>
        <taxon>Bacillati</taxon>
        <taxon>Bacillota</taxon>
        <taxon>Negativicutes</taxon>
        <taxon>Selenomonadales</taxon>
        <taxon>Selenomonadaceae</taxon>
        <taxon>Schwartzia</taxon>
    </lineage>
</organism>
<accession>A0A1M4ZVG6</accession>
<evidence type="ECO:0008006" key="3">
    <source>
        <dbReference type="Google" id="ProtNLM"/>
    </source>
</evidence>